<dbReference type="PANTHER" id="PTHR33332">
    <property type="entry name" value="REVERSE TRANSCRIPTASE DOMAIN-CONTAINING PROTEIN"/>
    <property type="match status" value="1"/>
</dbReference>
<keyword evidence="3" id="KW-0695">RNA-directed DNA polymerase</keyword>
<keyword evidence="4" id="KW-1185">Reference proteome</keyword>
<reference evidence="3" key="2">
    <citation type="journal article" date="2023" name="Science">
        <title>Genomic signatures of disease resistance in endangered staghorn corals.</title>
        <authorList>
            <person name="Vollmer S.V."/>
            <person name="Selwyn J.D."/>
            <person name="Despard B.A."/>
            <person name="Roesel C.L."/>
        </authorList>
    </citation>
    <scope>NUCLEOTIDE SEQUENCE</scope>
    <source>
        <strain evidence="3">K2</strain>
    </source>
</reference>
<organism evidence="3 4">
    <name type="scientific">Acropora cervicornis</name>
    <name type="common">Staghorn coral</name>
    <dbReference type="NCBI Taxonomy" id="6130"/>
    <lineage>
        <taxon>Eukaryota</taxon>
        <taxon>Metazoa</taxon>
        <taxon>Cnidaria</taxon>
        <taxon>Anthozoa</taxon>
        <taxon>Hexacorallia</taxon>
        <taxon>Scleractinia</taxon>
        <taxon>Astrocoeniina</taxon>
        <taxon>Acroporidae</taxon>
        <taxon>Acropora</taxon>
    </lineage>
</organism>
<feature type="chain" id="PRO_5041969942" evidence="1">
    <location>
        <begin position="23"/>
        <end position="266"/>
    </location>
</feature>
<keyword evidence="1" id="KW-0732">Signal</keyword>
<feature type="domain" description="Reverse transcriptase" evidence="2">
    <location>
        <begin position="1"/>
        <end position="212"/>
    </location>
</feature>
<gene>
    <name evidence="3" type="ORF">P5673_018769</name>
</gene>
<proteinExistence type="predicted"/>
<dbReference type="InterPro" id="IPR000477">
    <property type="entry name" value="RT_dom"/>
</dbReference>
<name>A0AAD9QCW7_ACRCE</name>
<dbReference type="EMBL" id="JARQWQ010000043">
    <property type="protein sequence ID" value="KAK2558591.1"/>
    <property type="molecule type" value="Genomic_DNA"/>
</dbReference>
<accession>A0AAD9QCW7</accession>
<reference evidence="3" key="1">
    <citation type="journal article" date="2023" name="G3 (Bethesda)">
        <title>Whole genome assembly and annotation of the endangered Caribbean coral Acropora cervicornis.</title>
        <authorList>
            <person name="Selwyn J.D."/>
            <person name="Vollmer S.V."/>
        </authorList>
    </citation>
    <scope>NUCLEOTIDE SEQUENCE</scope>
    <source>
        <strain evidence="3">K2</strain>
    </source>
</reference>
<dbReference type="GO" id="GO:0003964">
    <property type="term" value="F:RNA-directed DNA polymerase activity"/>
    <property type="evidence" value="ECO:0007669"/>
    <property type="project" value="UniProtKB-KW"/>
</dbReference>
<dbReference type="InterPro" id="IPR043502">
    <property type="entry name" value="DNA/RNA_pol_sf"/>
</dbReference>
<dbReference type="SUPFAM" id="SSF56672">
    <property type="entry name" value="DNA/RNA polymerases"/>
    <property type="match status" value="1"/>
</dbReference>
<keyword evidence="3" id="KW-0808">Transferase</keyword>
<feature type="signal peptide" evidence="1">
    <location>
        <begin position="1"/>
        <end position="22"/>
    </location>
</feature>
<dbReference type="AlphaFoldDB" id="A0AAD9QCW7"/>
<dbReference type="Proteomes" id="UP001249851">
    <property type="component" value="Unassembled WGS sequence"/>
</dbReference>
<comment type="caution">
    <text evidence="3">The sequence shown here is derived from an EMBL/GenBank/DDBJ whole genome shotgun (WGS) entry which is preliminary data.</text>
</comment>
<protein>
    <submittedName>
        <fullName evidence="3">RNA-directed DNA polymerase from transposon BS</fullName>
    </submittedName>
</protein>
<dbReference type="Pfam" id="PF00078">
    <property type="entry name" value="RVT_1"/>
    <property type="match status" value="1"/>
</dbReference>
<dbReference type="PROSITE" id="PS50878">
    <property type="entry name" value="RT_POL"/>
    <property type="match status" value="1"/>
</dbReference>
<evidence type="ECO:0000313" key="3">
    <source>
        <dbReference type="EMBL" id="KAK2558591.1"/>
    </source>
</evidence>
<sequence>MAYGRVCFISIAHVVFLLLVVGLKHNATKKVDQRKEELNYLDEILIRWLGNGLSTLNTKPFLSWMTNYLCDRCQYVQIDDKKWTLKFLQFRVPQGSILGPLLFNIYTADMQDNLNNNSISCFQYCDDTTLYKQSTINELVQNVTDFNNSLRNMASWSNKSNLALNPVKTKQMVLSTNQLARVHELNNQTIQLEILNRQLERVSETKLLGVKLQENLKWNDHVKDVAIALDGWMDGSQYVLAGGKSKQKCYTVVIKLMSNVRRKRHL</sequence>
<evidence type="ECO:0000256" key="1">
    <source>
        <dbReference type="SAM" id="SignalP"/>
    </source>
</evidence>
<evidence type="ECO:0000313" key="4">
    <source>
        <dbReference type="Proteomes" id="UP001249851"/>
    </source>
</evidence>
<keyword evidence="3" id="KW-0548">Nucleotidyltransferase</keyword>
<evidence type="ECO:0000259" key="2">
    <source>
        <dbReference type="PROSITE" id="PS50878"/>
    </source>
</evidence>